<dbReference type="AlphaFoldDB" id="T0ZC35"/>
<feature type="transmembrane region" description="Helical" evidence="6">
    <location>
        <begin position="169"/>
        <end position="189"/>
    </location>
</feature>
<feature type="transmembrane region" description="Helical" evidence="6">
    <location>
        <begin position="12"/>
        <end position="34"/>
    </location>
</feature>
<gene>
    <name evidence="7" type="ORF">B1B_19153</name>
</gene>
<comment type="caution">
    <text evidence="7">The sequence shown here is derived from an EMBL/GenBank/DDBJ whole genome shotgun (WGS) entry which is preliminary data.</text>
</comment>
<name>T0ZC35_9ZZZZ</name>
<keyword evidence="4 6" id="KW-1133">Transmembrane helix</keyword>
<dbReference type="GO" id="GO:0016020">
    <property type="term" value="C:membrane"/>
    <property type="evidence" value="ECO:0007669"/>
    <property type="project" value="UniProtKB-SubCell"/>
</dbReference>
<keyword evidence="5 6" id="KW-0472">Membrane</keyword>
<dbReference type="EMBL" id="AUZY01012872">
    <property type="protein sequence ID" value="EQD27425.1"/>
    <property type="molecule type" value="Genomic_DNA"/>
</dbReference>
<feature type="non-terminal residue" evidence="7">
    <location>
        <position position="1"/>
    </location>
</feature>
<feature type="transmembrane region" description="Helical" evidence="6">
    <location>
        <begin position="82"/>
        <end position="106"/>
    </location>
</feature>
<feature type="transmembrane region" description="Helical" evidence="6">
    <location>
        <begin position="55"/>
        <end position="76"/>
    </location>
</feature>
<keyword evidence="3 6" id="KW-0812">Transmembrane</keyword>
<comment type="subcellular location">
    <subcellularLocation>
        <location evidence="1">Membrane</location>
        <topology evidence="1">Multi-pass membrane protein</topology>
    </subcellularLocation>
</comment>
<accession>T0ZC35</accession>
<reference evidence="7" key="2">
    <citation type="journal article" date="2014" name="ISME J.">
        <title>Microbial stratification in low pH oxic and suboxic macroscopic growths along an acid mine drainage.</title>
        <authorList>
            <person name="Mendez-Garcia C."/>
            <person name="Mesa V."/>
            <person name="Sprenger R.R."/>
            <person name="Richter M."/>
            <person name="Diez M.S."/>
            <person name="Solano J."/>
            <person name="Bargiela R."/>
            <person name="Golyshina O.V."/>
            <person name="Manteca A."/>
            <person name="Ramos J.L."/>
            <person name="Gallego J.R."/>
            <person name="Llorente I."/>
            <person name="Martins Dos Santos V.A."/>
            <person name="Jensen O.N."/>
            <person name="Pelaez A.I."/>
            <person name="Sanchez J."/>
            <person name="Ferrer M."/>
        </authorList>
    </citation>
    <scope>NUCLEOTIDE SEQUENCE</scope>
</reference>
<evidence type="ECO:0000256" key="3">
    <source>
        <dbReference type="ARBA" id="ARBA00022692"/>
    </source>
</evidence>
<dbReference type="GO" id="GO:0006817">
    <property type="term" value="P:phosphate ion transport"/>
    <property type="evidence" value="ECO:0007669"/>
    <property type="project" value="InterPro"/>
</dbReference>
<dbReference type="InterPro" id="IPR001204">
    <property type="entry name" value="Phos_transporter"/>
</dbReference>
<protein>
    <submittedName>
        <fullName evidence="7">Sodium-dependent phosphate transporter</fullName>
    </submittedName>
</protein>
<sequence>SIHIGSSINLGYLELLLVIWVLSPIAAIGLSYLGNIYFRKIQLNRTWNMASALKVLLLAVSAFTAYTLGANTIGLLGGFAGFSAVSILAVIAGILVGSTFLSAGVLMRVGEDMYSMRYFNALISLAVSSFMVEGATLFSFPLSNTQTLTSSVFGAGLSYKYKALYVRPFIIVVITWIVSPLIGMFLGFLV</sequence>
<dbReference type="Pfam" id="PF01384">
    <property type="entry name" value="PHO4"/>
    <property type="match status" value="1"/>
</dbReference>
<evidence type="ECO:0000256" key="6">
    <source>
        <dbReference type="SAM" id="Phobius"/>
    </source>
</evidence>
<reference evidence="7" key="1">
    <citation type="submission" date="2013-08" db="EMBL/GenBank/DDBJ databases">
        <authorList>
            <person name="Mendez C."/>
            <person name="Richter M."/>
            <person name="Ferrer M."/>
            <person name="Sanchez J."/>
        </authorList>
    </citation>
    <scope>NUCLEOTIDE SEQUENCE</scope>
</reference>
<proteinExistence type="predicted"/>
<keyword evidence="2" id="KW-0813">Transport</keyword>
<feature type="transmembrane region" description="Helical" evidence="6">
    <location>
        <begin position="118"/>
        <end position="140"/>
    </location>
</feature>
<evidence type="ECO:0000256" key="5">
    <source>
        <dbReference type="ARBA" id="ARBA00023136"/>
    </source>
</evidence>
<evidence type="ECO:0000256" key="2">
    <source>
        <dbReference type="ARBA" id="ARBA00022448"/>
    </source>
</evidence>
<evidence type="ECO:0000256" key="1">
    <source>
        <dbReference type="ARBA" id="ARBA00004141"/>
    </source>
</evidence>
<organism evidence="7">
    <name type="scientific">mine drainage metagenome</name>
    <dbReference type="NCBI Taxonomy" id="410659"/>
    <lineage>
        <taxon>unclassified sequences</taxon>
        <taxon>metagenomes</taxon>
        <taxon>ecological metagenomes</taxon>
    </lineage>
</organism>
<evidence type="ECO:0000256" key="4">
    <source>
        <dbReference type="ARBA" id="ARBA00022989"/>
    </source>
</evidence>
<dbReference type="GO" id="GO:0005315">
    <property type="term" value="F:phosphate transmembrane transporter activity"/>
    <property type="evidence" value="ECO:0007669"/>
    <property type="project" value="InterPro"/>
</dbReference>
<evidence type="ECO:0000313" key="7">
    <source>
        <dbReference type="EMBL" id="EQD27425.1"/>
    </source>
</evidence>